<comment type="subcellular location">
    <subcellularLocation>
        <location evidence="1">Membrane</location>
        <topology evidence="1">Multi-pass membrane protein</topology>
    </subcellularLocation>
</comment>
<name>A0A9P3UK22_LYOSH</name>
<dbReference type="AlphaFoldDB" id="A0A9P3UK22"/>
<feature type="transmembrane region" description="Helical" evidence="7">
    <location>
        <begin position="43"/>
        <end position="61"/>
    </location>
</feature>
<dbReference type="PANTHER" id="PTHR13144:SF0">
    <property type="entry name" value="PROTEIN TEX261"/>
    <property type="match status" value="1"/>
</dbReference>
<feature type="transmembrane region" description="Helical" evidence="7">
    <location>
        <begin position="6"/>
        <end position="31"/>
    </location>
</feature>
<dbReference type="Pfam" id="PF04148">
    <property type="entry name" value="Erv26"/>
    <property type="match status" value="1"/>
</dbReference>
<keyword evidence="3 7" id="KW-0812">Transmembrane</keyword>
<dbReference type="GO" id="GO:0005789">
    <property type="term" value="C:endoplasmic reticulum membrane"/>
    <property type="evidence" value="ECO:0007669"/>
    <property type="project" value="TreeGrafter"/>
</dbReference>
<evidence type="ECO:0000313" key="9">
    <source>
        <dbReference type="Proteomes" id="UP001063166"/>
    </source>
</evidence>
<protein>
    <submittedName>
        <fullName evidence="8">Inositol polyphosphate phosphatase, catalytic domain homologues</fullName>
    </submittedName>
</protein>
<evidence type="ECO:0000256" key="1">
    <source>
        <dbReference type="ARBA" id="ARBA00004141"/>
    </source>
</evidence>
<keyword evidence="4 7" id="KW-1133">Transmembrane helix</keyword>
<feature type="transmembrane region" description="Helical" evidence="7">
    <location>
        <begin position="139"/>
        <end position="160"/>
    </location>
</feature>
<feature type="compositionally biased region" description="Low complexity" evidence="6">
    <location>
        <begin position="227"/>
        <end position="243"/>
    </location>
</feature>
<evidence type="ECO:0000313" key="8">
    <source>
        <dbReference type="EMBL" id="GLB34015.1"/>
    </source>
</evidence>
<feature type="compositionally biased region" description="Polar residues" evidence="6">
    <location>
        <begin position="300"/>
        <end position="309"/>
    </location>
</feature>
<dbReference type="GO" id="GO:0097020">
    <property type="term" value="F:COPII receptor activity"/>
    <property type="evidence" value="ECO:0007669"/>
    <property type="project" value="InterPro"/>
</dbReference>
<dbReference type="Proteomes" id="UP001063166">
    <property type="component" value="Unassembled WGS sequence"/>
</dbReference>
<dbReference type="OrthoDB" id="28257at2759"/>
<evidence type="ECO:0000256" key="5">
    <source>
        <dbReference type="ARBA" id="ARBA00023136"/>
    </source>
</evidence>
<evidence type="ECO:0000256" key="7">
    <source>
        <dbReference type="SAM" id="Phobius"/>
    </source>
</evidence>
<evidence type="ECO:0000256" key="2">
    <source>
        <dbReference type="ARBA" id="ARBA00008096"/>
    </source>
</evidence>
<sequence>MGLLTYISYVAVIAAFAFVTLSLASGLLYVSELIEEHSRLAKVYGQRGIFAIIALHVILYFSESLPLAHTAFSIICHIVYLQNFSASWPLISLTSISFIASCLLVIADHFLWFFHFAHITQEARHRRTYRGPPPEAPPGFTEIASFFGICVWLAPLFLFLSLSANDNALPVSAAEPGSPSGSSSMQYAQTRVSLFRSLFSLDSLPHLRPKGSRRNTDGLLAPHSPNPARTSTFPPATPTTSRYMPPPPRSPGPGRVAEADGRLTPSQSFTLDPPPRRSTPARRHEGAVGDTSGLGLRRIPSSTVVDKDS</sequence>
<dbReference type="GO" id="GO:0006888">
    <property type="term" value="P:endoplasmic reticulum to Golgi vesicle-mediated transport"/>
    <property type="evidence" value="ECO:0007669"/>
    <property type="project" value="InterPro"/>
</dbReference>
<reference evidence="8" key="1">
    <citation type="submission" date="2022-07" db="EMBL/GenBank/DDBJ databases">
        <title>The genome of Lyophyllum shimeji provides insight into the initial evolution of ectomycorrhizal fungal genome.</title>
        <authorList>
            <person name="Kobayashi Y."/>
            <person name="Shibata T."/>
            <person name="Hirakawa H."/>
            <person name="Shigenobu S."/>
            <person name="Nishiyama T."/>
            <person name="Yamada A."/>
            <person name="Hasebe M."/>
            <person name="Kawaguchi M."/>
        </authorList>
    </citation>
    <scope>NUCLEOTIDE SEQUENCE</scope>
    <source>
        <strain evidence="8">AT787</strain>
    </source>
</reference>
<accession>A0A9P3UK22</accession>
<evidence type="ECO:0000256" key="3">
    <source>
        <dbReference type="ARBA" id="ARBA00022692"/>
    </source>
</evidence>
<comment type="similarity">
    <text evidence="2">Belongs to the SVP26 family.</text>
</comment>
<proteinExistence type="inferred from homology"/>
<dbReference type="GO" id="GO:0000139">
    <property type="term" value="C:Golgi membrane"/>
    <property type="evidence" value="ECO:0007669"/>
    <property type="project" value="TreeGrafter"/>
</dbReference>
<dbReference type="GO" id="GO:0030134">
    <property type="term" value="C:COPII-coated ER to Golgi transport vesicle"/>
    <property type="evidence" value="ECO:0007669"/>
    <property type="project" value="TreeGrafter"/>
</dbReference>
<dbReference type="PANTHER" id="PTHR13144">
    <property type="entry name" value="TEX261 PROTEIN"/>
    <property type="match status" value="1"/>
</dbReference>
<keyword evidence="9" id="KW-1185">Reference proteome</keyword>
<dbReference type="InterPro" id="IPR007277">
    <property type="entry name" value="Svp26/Tex261"/>
</dbReference>
<dbReference type="EMBL" id="BRPK01000001">
    <property type="protein sequence ID" value="GLB34015.1"/>
    <property type="molecule type" value="Genomic_DNA"/>
</dbReference>
<evidence type="ECO:0000256" key="6">
    <source>
        <dbReference type="SAM" id="MobiDB-lite"/>
    </source>
</evidence>
<organism evidence="8 9">
    <name type="scientific">Lyophyllum shimeji</name>
    <name type="common">Hon-shimeji</name>
    <name type="synonym">Tricholoma shimeji</name>
    <dbReference type="NCBI Taxonomy" id="47721"/>
    <lineage>
        <taxon>Eukaryota</taxon>
        <taxon>Fungi</taxon>
        <taxon>Dikarya</taxon>
        <taxon>Basidiomycota</taxon>
        <taxon>Agaricomycotina</taxon>
        <taxon>Agaricomycetes</taxon>
        <taxon>Agaricomycetidae</taxon>
        <taxon>Agaricales</taxon>
        <taxon>Tricholomatineae</taxon>
        <taxon>Lyophyllaceae</taxon>
        <taxon>Lyophyllum</taxon>
    </lineage>
</organism>
<gene>
    <name evidence="8" type="primary">syj1</name>
    <name evidence="8" type="ORF">LshimejAT787_0108990</name>
</gene>
<evidence type="ECO:0000256" key="4">
    <source>
        <dbReference type="ARBA" id="ARBA00022989"/>
    </source>
</evidence>
<comment type="caution">
    <text evidence="8">The sequence shown here is derived from an EMBL/GenBank/DDBJ whole genome shotgun (WGS) entry which is preliminary data.</text>
</comment>
<feature type="region of interest" description="Disordered" evidence="6">
    <location>
        <begin position="206"/>
        <end position="309"/>
    </location>
</feature>
<keyword evidence="5 7" id="KW-0472">Membrane</keyword>